<evidence type="ECO:0000256" key="1">
    <source>
        <dbReference type="ARBA" id="ARBA00004604"/>
    </source>
</evidence>
<proteinExistence type="inferred from homology"/>
<evidence type="ECO:0000256" key="6">
    <source>
        <dbReference type="ARBA" id="ARBA00040070"/>
    </source>
</evidence>
<evidence type="ECO:0000256" key="4">
    <source>
        <dbReference type="ARBA" id="ARBA00037087"/>
    </source>
</evidence>
<dbReference type="GO" id="GO:0003924">
    <property type="term" value="F:GTPase activity"/>
    <property type="evidence" value="ECO:0007669"/>
    <property type="project" value="TreeGrafter"/>
</dbReference>
<comment type="caution">
    <text evidence="9">The sequence shown here is derived from an EMBL/GenBank/DDBJ whole genome shotgun (WGS) entry which is preliminary data.</text>
</comment>
<feature type="compositionally biased region" description="Acidic residues" evidence="7">
    <location>
        <begin position="401"/>
        <end position="456"/>
    </location>
</feature>
<dbReference type="GO" id="GO:0005730">
    <property type="term" value="C:nucleolus"/>
    <property type="evidence" value="ECO:0007669"/>
    <property type="project" value="UniProtKB-SubCell"/>
</dbReference>
<dbReference type="InterPro" id="IPR039761">
    <property type="entry name" value="Bms1/Tsr1"/>
</dbReference>
<dbReference type="GO" id="GO:0000462">
    <property type="term" value="P:maturation of SSU-rRNA from tricistronic rRNA transcript (SSU-rRNA, 5.8S rRNA, LSU-rRNA)"/>
    <property type="evidence" value="ECO:0007669"/>
    <property type="project" value="TreeGrafter"/>
</dbReference>
<dbReference type="GO" id="GO:0034511">
    <property type="term" value="F:U3 snoRNA binding"/>
    <property type="evidence" value="ECO:0007669"/>
    <property type="project" value="TreeGrafter"/>
</dbReference>
<dbReference type="PROSITE" id="PS51714">
    <property type="entry name" value="G_BMS1"/>
    <property type="match status" value="1"/>
</dbReference>
<dbReference type="InterPro" id="IPR012948">
    <property type="entry name" value="AARP2CN"/>
</dbReference>
<comment type="function">
    <text evidence="4">Required during maturation of the 40S ribosomal subunit in the nucleolus.</text>
</comment>
<evidence type="ECO:0000313" key="10">
    <source>
        <dbReference type="Proteomes" id="UP000789390"/>
    </source>
</evidence>
<keyword evidence="2" id="KW-0690">Ribosome biogenesis</keyword>
<dbReference type="Pfam" id="PF08142">
    <property type="entry name" value="AARP2CN"/>
    <property type="match status" value="1"/>
</dbReference>
<dbReference type="SMART" id="SM00785">
    <property type="entry name" value="AARP2CN"/>
    <property type="match status" value="1"/>
</dbReference>
<keyword evidence="10" id="KW-1185">Reference proteome</keyword>
<dbReference type="InterPro" id="IPR007034">
    <property type="entry name" value="BMS1_TSR1_C"/>
</dbReference>
<feature type="compositionally biased region" description="Basic residues" evidence="7">
    <location>
        <begin position="18"/>
        <end position="28"/>
    </location>
</feature>
<feature type="region of interest" description="Disordered" evidence="7">
    <location>
        <begin position="1"/>
        <end position="65"/>
    </location>
</feature>
<evidence type="ECO:0000256" key="5">
    <source>
        <dbReference type="ARBA" id="ARBA00038288"/>
    </source>
</evidence>
<feature type="domain" description="Bms1-type G" evidence="8">
    <location>
        <begin position="86"/>
        <end position="261"/>
    </location>
</feature>
<dbReference type="OrthoDB" id="119302at2759"/>
<protein>
    <recommendedName>
        <fullName evidence="6">Pre-rRNA-processing protein TSR1 homolog</fullName>
    </recommendedName>
</protein>
<evidence type="ECO:0000256" key="2">
    <source>
        <dbReference type="ARBA" id="ARBA00022517"/>
    </source>
</evidence>
<keyword evidence="3" id="KW-0539">Nucleus</keyword>
<gene>
    <name evidence="9" type="ORF">DGAL_LOCUS16713</name>
</gene>
<dbReference type="PANTHER" id="PTHR12858:SF1">
    <property type="entry name" value="PRE-RRNA-PROCESSING PROTEIN TSR1 HOMOLOG"/>
    <property type="match status" value="1"/>
</dbReference>
<dbReference type="Pfam" id="PF04950">
    <property type="entry name" value="RIBIOP_C"/>
    <property type="match status" value="2"/>
</dbReference>
<accession>A0A8J2WRI0</accession>
<dbReference type="SMART" id="SM01362">
    <property type="entry name" value="DUF663"/>
    <property type="match status" value="1"/>
</dbReference>
<comment type="subcellular location">
    <subcellularLocation>
        <location evidence="1">Nucleus</location>
        <location evidence="1">Nucleolus</location>
    </subcellularLocation>
</comment>
<dbReference type="InterPro" id="IPR030387">
    <property type="entry name" value="G_Bms1/Tsr1_dom"/>
</dbReference>
<dbReference type="EMBL" id="CAKKLH010000334">
    <property type="protein sequence ID" value="CAH0112914.1"/>
    <property type="molecule type" value="Genomic_DNA"/>
</dbReference>
<evidence type="ECO:0000256" key="3">
    <source>
        <dbReference type="ARBA" id="ARBA00023242"/>
    </source>
</evidence>
<sequence length="941" mass="108828">MAGGEQASHRPGLLKQQNKSHKNGRHRSKSEIDKNNKGRVHVKLASKKKNQELKRDERRRKANQIRLKKREDVLAKKRAIGGNDSAPFLSAIIPLGESANIQKLLKQIKECDADAKVETTGCNILNINVPRFRQNFSLIVPRPGDLYAALDACKVVDNVIFLISPPSDTDSCVSHSASNEEPLGFDSSGEELLSAIMAQGLPSPIFVVNDIDVISLKKRNDYKKLLLKQLDQMVPIEKLQVIENESDALRLLHHVGSQKQRPIYQRNMRCHFLCEEMNFKQHSDDPTVGSLTVDGYVRYQPLNVNGLVHIPGWGDFQLERIEVRREPGEFIFLEEANPSFQESLKSENDPDPMNGEQTWPYQEEMEGQTLEDNLIRDDEESEKKKRVPKGTSEYQAAWIKDEDDDKNEEDDDEEDDSEGWEDDYEDMSEDEEDEESHEEAEEDEMESVDNEGGDTDVYDKKVKFAEEEEDLKRIKEAREDELFPDEVDTPRDTLAKVRFQKYRGLKSFRTSPWDAKENLPMDYSRTFQFQNFPRTRKRMLKEERTGAKPGWYVRVHVKNVPSHFLASLQPGYPLTLVGMLPHEQKMSVINLVLKRFRNARDQQAIPSKERLIIHCGYRRYAAAPIFSQHTAANKHKYERFFRPESVVVATLYAPIIFPSASVLVFREKKDGNQVMVATGSVLSVNPDRITVKRAVLSGAPFKVHRKSAVLRFMFFNREDIEWFKPVELRTKYGRRGHIREPLGTHGHMKCVFDGQIKSQDTVMMNLYKRVFPKWSYDPNVASPSPLYNHEVEMEDAANQLMYERFVSAESVVVSNYFTRQLIFPSRQSLVQLNTVLGEWHRLSSPQIGRPRFMFLHREDIEWVKPVELRNEYVERSLREPLGTHGHMKCVFDGQIKSQDTVMMNLYKRVFPKWSYDPNVASPSPLYNHEVEMEDAAYQLMV</sequence>
<organism evidence="9 10">
    <name type="scientific">Daphnia galeata</name>
    <dbReference type="NCBI Taxonomy" id="27404"/>
    <lineage>
        <taxon>Eukaryota</taxon>
        <taxon>Metazoa</taxon>
        <taxon>Ecdysozoa</taxon>
        <taxon>Arthropoda</taxon>
        <taxon>Crustacea</taxon>
        <taxon>Branchiopoda</taxon>
        <taxon>Diplostraca</taxon>
        <taxon>Cladocera</taxon>
        <taxon>Anomopoda</taxon>
        <taxon>Daphniidae</taxon>
        <taxon>Daphnia</taxon>
    </lineage>
</organism>
<feature type="region of interest" description="Disordered" evidence="7">
    <location>
        <begin position="334"/>
        <end position="358"/>
    </location>
</feature>
<comment type="similarity">
    <text evidence="5">Belongs to the TRAFAC class translation factor GTPase superfamily. Bms1-like GTPase family. TSR1 subfamily.</text>
</comment>
<dbReference type="GO" id="GO:0005525">
    <property type="term" value="F:GTP binding"/>
    <property type="evidence" value="ECO:0007669"/>
    <property type="project" value="TreeGrafter"/>
</dbReference>
<reference evidence="9" key="1">
    <citation type="submission" date="2021-11" db="EMBL/GenBank/DDBJ databases">
        <authorList>
            <person name="Schell T."/>
        </authorList>
    </citation>
    <scope>NUCLEOTIDE SEQUENCE</scope>
    <source>
        <strain evidence="9">M5</strain>
    </source>
</reference>
<dbReference type="GO" id="GO:0000479">
    <property type="term" value="P:endonucleolytic cleavage of tricistronic rRNA transcript (SSU-rRNA, 5.8S rRNA, LSU-rRNA)"/>
    <property type="evidence" value="ECO:0007669"/>
    <property type="project" value="TreeGrafter"/>
</dbReference>
<dbReference type="Proteomes" id="UP000789390">
    <property type="component" value="Unassembled WGS sequence"/>
</dbReference>
<dbReference type="PANTHER" id="PTHR12858">
    <property type="entry name" value="RIBOSOME BIOGENESIS PROTEIN"/>
    <property type="match status" value="1"/>
</dbReference>
<name>A0A8J2WRI0_9CRUS</name>
<dbReference type="AlphaFoldDB" id="A0A8J2WRI0"/>
<feature type="compositionally biased region" description="Basic residues" evidence="7">
    <location>
        <begin position="37"/>
        <end position="48"/>
    </location>
</feature>
<dbReference type="Pfam" id="PF22298">
    <property type="entry name" value="Tsr1_G-like"/>
    <property type="match status" value="1"/>
</dbReference>
<evidence type="ECO:0000259" key="8">
    <source>
        <dbReference type="PROSITE" id="PS51714"/>
    </source>
</evidence>
<evidence type="ECO:0000313" key="9">
    <source>
        <dbReference type="EMBL" id="CAH0112914.1"/>
    </source>
</evidence>
<dbReference type="GO" id="GO:0030688">
    <property type="term" value="C:preribosome, small subunit precursor"/>
    <property type="evidence" value="ECO:0007669"/>
    <property type="project" value="TreeGrafter"/>
</dbReference>
<feature type="region of interest" description="Disordered" evidence="7">
    <location>
        <begin position="371"/>
        <end position="463"/>
    </location>
</feature>
<evidence type="ECO:0000256" key="7">
    <source>
        <dbReference type="SAM" id="MobiDB-lite"/>
    </source>
</evidence>